<dbReference type="InterPro" id="IPR050756">
    <property type="entry name" value="CSN3"/>
</dbReference>
<evidence type="ECO:0000313" key="3">
    <source>
        <dbReference type="EMBL" id="RCH85413.1"/>
    </source>
</evidence>
<feature type="domain" description="COP9 signalosome complex subunit 3 N-terminal helical repeats" evidence="2">
    <location>
        <begin position="8"/>
        <end position="95"/>
    </location>
</feature>
<dbReference type="PANTHER" id="PTHR10758:SF1">
    <property type="entry name" value="COP9 SIGNALOSOME COMPLEX SUBUNIT 3"/>
    <property type="match status" value="1"/>
</dbReference>
<evidence type="ECO:0000313" key="4">
    <source>
        <dbReference type="Proteomes" id="UP000253551"/>
    </source>
</evidence>
<dbReference type="PANTHER" id="PTHR10758">
    <property type="entry name" value="26S PROTEASOME NON-ATPASE REGULATORY SUBUNIT 3/COP9 SIGNALOSOME COMPLEX SUBUNIT 3"/>
    <property type="match status" value="1"/>
</dbReference>
<dbReference type="InterPro" id="IPR055089">
    <property type="entry name" value="COP9_N"/>
</dbReference>
<dbReference type="STRING" id="4846.A0A367J659"/>
<keyword evidence="4" id="KW-1185">Reference proteome</keyword>
<dbReference type="GO" id="GO:0008180">
    <property type="term" value="C:COP9 signalosome"/>
    <property type="evidence" value="ECO:0007669"/>
    <property type="project" value="TreeGrafter"/>
</dbReference>
<proteinExistence type="predicted"/>
<gene>
    <name evidence="3" type="primary">COPS3</name>
    <name evidence="3" type="ORF">CU098_003744</name>
</gene>
<dbReference type="GO" id="GO:0006511">
    <property type="term" value="P:ubiquitin-dependent protein catabolic process"/>
    <property type="evidence" value="ECO:0007669"/>
    <property type="project" value="TreeGrafter"/>
</dbReference>
<sequence length="270" mass="30784">MYTYPPTLLDYNIEIIDTTRNDLDIQSVLEYFYYGSIIHAANKKWNRALDFLSIIISAPTQKMISAIQIAAYKKYILISLIHEGQVKSLPKYTASSVEKVCKGQSLPYQQLAEAFKDTNIQAFQNTASQSSNIFESDKHIGLVKQCFQSIQRKKIKELTKVYITVGLNDMAQKIGNQGHILACISVTEQNIKMVHFNDVEEEKQNKLEESILNVSNINNRILYMDKLEGLNREFQTKYMTLSSTGPGMSEQFAEEEMDLPIDDDVRPFAG</sequence>
<name>A0A367J659_RHIST</name>
<evidence type="ECO:0000259" key="2">
    <source>
        <dbReference type="Pfam" id="PF22788"/>
    </source>
</evidence>
<dbReference type="EMBL" id="PJQM01004178">
    <property type="protein sequence ID" value="RCH85413.1"/>
    <property type="molecule type" value="Genomic_DNA"/>
</dbReference>
<evidence type="ECO:0000256" key="1">
    <source>
        <dbReference type="ARBA" id="ARBA00022490"/>
    </source>
</evidence>
<keyword evidence="1" id="KW-0963">Cytoplasm</keyword>
<protein>
    <submittedName>
        <fullName evidence="3">COP9 signalosome complex subunit 3</fullName>
    </submittedName>
</protein>
<accession>A0A367J659</accession>
<dbReference type="Pfam" id="PF22788">
    <property type="entry name" value="COP9_hel_rpt"/>
    <property type="match status" value="1"/>
</dbReference>
<organism evidence="3 4">
    <name type="scientific">Rhizopus stolonifer</name>
    <name type="common">Rhizopus nigricans</name>
    <dbReference type="NCBI Taxonomy" id="4846"/>
    <lineage>
        <taxon>Eukaryota</taxon>
        <taxon>Fungi</taxon>
        <taxon>Fungi incertae sedis</taxon>
        <taxon>Mucoromycota</taxon>
        <taxon>Mucoromycotina</taxon>
        <taxon>Mucoromycetes</taxon>
        <taxon>Mucorales</taxon>
        <taxon>Mucorineae</taxon>
        <taxon>Rhizopodaceae</taxon>
        <taxon>Rhizopus</taxon>
    </lineage>
</organism>
<dbReference type="AlphaFoldDB" id="A0A367J659"/>
<dbReference type="OrthoDB" id="29061at2759"/>
<reference evidence="3 4" key="1">
    <citation type="journal article" date="2018" name="G3 (Bethesda)">
        <title>Phylogenetic and Phylogenomic Definition of Rhizopus Species.</title>
        <authorList>
            <person name="Gryganskyi A.P."/>
            <person name="Golan J."/>
            <person name="Dolatabadi S."/>
            <person name="Mondo S."/>
            <person name="Robb S."/>
            <person name="Idnurm A."/>
            <person name="Muszewska A."/>
            <person name="Steczkiewicz K."/>
            <person name="Masonjones S."/>
            <person name="Liao H.L."/>
            <person name="Gajdeczka M.T."/>
            <person name="Anike F."/>
            <person name="Vuek A."/>
            <person name="Anishchenko I.M."/>
            <person name="Voigt K."/>
            <person name="de Hoog G.S."/>
            <person name="Smith M.E."/>
            <person name="Heitman J."/>
            <person name="Vilgalys R."/>
            <person name="Stajich J.E."/>
        </authorList>
    </citation>
    <scope>NUCLEOTIDE SEQUENCE [LARGE SCALE GENOMIC DNA]</scope>
    <source>
        <strain evidence="3 4">LSU 92-RS-03</strain>
    </source>
</reference>
<dbReference type="Proteomes" id="UP000253551">
    <property type="component" value="Unassembled WGS sequence"/>
</dbReference>
<comment type="caution">
    <text evidence="3">The sequence shown here is derived from an EMBL/GenBank/DDBJ whole genome shotgun (WGS) entry which is preliminary data.</text>
</comment>